<organism evidence="1">
    <name type="scientific">Moorena producens (strain JHB)</name>
    <dbReference type="NCBI Taxonomy" id="1454205"/>
    <lineage>
        <taxon>Bacteria</taxon>
        <taxon>Bacillati</taxon>
        <taxon>Cyanobacteriota</taxon>
        <taxon>Cyanophyceae</taxon>
        <taxon>Coleofasciculales</taxon>
        <taxon>Coleofasciculaceae</taxon>
        <taxon>Moorena</taxon>
    </lineage>
</organism>
<sequence>MGRWGARSTTFQNFPVWLLPIPDSKFSILNSQFPIPCRSQ</sequence>
<proteinExistence type="predicted"/>
<protein>
    <submittedName>
        <fullName evidence="1">Uncharacterized protein</fullName>
    </submittedName>
</protein>
<dbReference type="AlphaFoldDB" id="A0A9Q9UVS3"/>
<reference evidence="1" key="1">
    <citation type="journal article" date="2017" name="Proc. Natl. Acad. Sci. U.S.A.">
        <title>Comparative genomics uncovers the prolific and distinctive metabolic potential of the cyanobacterial genus Moorea.</title>
        <authorList>
            <person name="Leao T."/>
            <person name="Castelao G."/>
            <person name="Korobeynikov A."/>
            <person name="Monroe E.A."/>
            <person name="Podell S."/>
            <person name="Glukhov E."/>
            <person name="Allen E.E."/>
            <person name="Gerwick W.H."/>
            <person name="Gerwick L."/>
        </authorList>
    </citation>
    <scope>NUCLEOTIDE SEQUENCE</scope>
    <source>
        <strain evidence="1">JHB</strain>
    </source>
</reference>
<gene>
    <name evidence="1" type="ORF">BJP36_42860</name>
</gene>
<evidence type="ECO:0000313" key="1">
    <source>
        <dbReference type="EMBL" id="WAN69106.1"/>
    </source>
</evidence>
<dbReference type="Proteomes" id="UP000176944">
    <property type="component" value="Chromosome"/>
</dbReference>
<accession>A0A9Q9UVS3</accession>
<dbReference type="EMBL" id="CP017708">
    <property type="protein sequence ID" value="WAN69106.1"/>
    <property type="molecule type" value="Genomic_DNA"/>
</dbReference>
<reference evidence="1" key="2">
    <citation type="submission" date="2022-10" db="EMBL/GenBank/DDBJ databases">
        <authorList>
            <person name="Ngo T.-E."/>
        </authorList>
    </citation>
    <scope>NUCLEOTIDE SEQUENCE</scope>
    <source>
        <strain evidence="1">JHB</strain>
    </source>
</reference>
<name>A0A9Q9UVS3_MOOP1</name>